<proteinExistence type="predicted"/>
<organism evidence="1 2">
    <name type="scientific">Williamsia maris</name>
    <dbReference type="NCBI Taxonomy" id="72806"/>
    <lineage>
        <taxon>Bacteria</taxon>
        <taxon>Bacillati</taxon>
        <taxon>Actinomycetota</taxon>
        <taxon>Actinomycetes</taxon>
        <taxon>Mycobacteriales</taxon>
        <taxon>Nocardiaceae</taxon>
        <taxon>Williamsia</taxon>
    </lineage>
</organism>
<dbReference type="Pfam" id="PF13481">
    <property type="entry name" value="AAA_25"/>
    <property type="match status" value="1"/>
</dbReference>
<dbReference type="InterPro" id="IPR027417">
    <property type="entry name" value="P-loop_NTPase"/>
</dbReference>
<dbReference type="Proteomes" id="UP001206895">
    <property type="component" value="Unassembled WGS sequence"/>
</dbReference>
<sequence>MTSHHNTQITATRDGVTSLAAVRSDDVNPYDNPGAAARVRRDLDEAAASEARRKRWGRNRYDVSALVDNPAPWARKLAGAIERTDAARNPVKAPPTLMFLGSKAVEAGATDAQLAQLAKLTNNEIAEVKLREAAELTDTRRLIDTLARSMATQRDTAVVAPEPFDLTDLLTQPDEDAAYRIGELWPIGGRVLLAAPYKAGKSHMVGNVIRTLVDGGKFLDRFDVTPVRKVVLIDTELDTRLLRRWFRDQRIDNTDAVSVVPLRGAVSTFDITDPATRSQWARKLEGADVVILDCLRPVLDALGLSEDKDSGRVLVAFDALLAEIGATEGMVVTHMGHQNERARGDSRLLDWNDAMWKIVRSGDDSDDDATRKRFFSALGRDVSLPEGQLTFDTATRHLAYEDGSRKDSTARVAMPKLLALISMEPGKLSKNDAERRLKDDHGIPQQAARAALKKALAEGSLVFEIGDRGKHLLSPGGDPFTVATG</sequence>
<evidence type="ECO:0000313" key="2">
    <source>
        <dbReference type="Proteomes" id="UP001206895"/>
    </source>
</evidence>
<comment type="caution">
    <text evidence="1">The sequence shown here is derived from an EMBL/GenBank/DDBJ whole genome shotgun (WGS) entry which is preliminary data.</text>
</comment>
<dbReference type="Gene3D" id="3.40.50.300">
    <property type="entry name" value="P-loop containing nucleotide triphosphate hydrolases"/>
    <property type="match status" value="1"/>
</dbReference>
<protein>
    <submittedName>
        <fullName evidence="1">AAA domain-containing protein</fullName>
    </submittedName>
</protein>
<name>A0ABT1HL73_9NOCA</name>
<accession>A0ABT1HL73</accession>
<keyword evidence="2" id="KW-1185">Reference proteome</keyword>
<gene>
    <name evidence="1" type="ORF">LX13_004518</name>
</gene>
<evidence type="ECO:0000313" key="1">
    <source>
        <dbReference type="EMBL" id="MCP2178677.1"/>
    </source>
</evidence>
<reference evidence="1 2" key="1">
    <citation type="submission" date="2022-06" db="EMBL/GenBank/DDBJ databases">
        <title>Genomic Encyclopedia of Archaeal and Bacterial Type Strains, Phase II (KMG-II): from individual species to whole genera.</title>
        <authorList>
            <person name="Goeker M."/>
        </authorList>
    </citation>
    <scope>NUCLEOTIDE SEQUENCE [LARGE SCALE GENOMIC DNA]</scope>
    <source>
        <strain evidence="1 2">DSM 44693</strain>
    </source>
</reference>
<dbReference type="EMBL" id="JAMTCJ010000004">
    <property type="protein sequence ID" value="MCP2178677.1"/>
    <property type="molecule type" value="Genomic_DNA"/>
</dbReference>